<protein>
    <submittedName>
        <fullName evidence="2">Uncharacterized protein</fullName>
    </submittedName>
</protein>
<dbReference type="InterPro" id="IPR010342">
    <property type="entry name" value="DUF938"/>
</dbReference>
<dbReference type="EMBL" id="CYKH01000635">
    <property type="protein sequence ID" value="CUG08006.1"/>
    <property type="molecule type" value="Genomic_DNA"/>
</dbReference>
<proteinExistence type="inferred from homology"/>
<dbReference type="AlphaFoldDB" id="A0A0S4IXZ5"/>
<evidence type="ECO:0000256" key="1">
    <source>
        <dbReference type="ARBA" id="ARBA00008308"/>
    </source>
</evidence>
<reference evidence="3" key="1">
    <citation type="submission" date="2015-09" db="EMBL/GenBank/DDBJ databases">
        <authorList>
            <consortium name="Pathogen Informatics"/>
        </authorList>
    </citation>
    <scope>NUCLEOTIDE SEQUENCE [LARGE SCALE GENOMIC DNA]</scope>
    <source>
        <strain evidence="3">Lake Konstanz</strain>
    </source>
</reference>
<dbReference type="Proteomes" id="UP000051952">
    <property type="component" value="Unassembled WGS sequence"/>
</dbReference>
<evidence type="ECO:0000313" key="2">
    <source>
        <dbReference type="EMBL" id="CUG08006.1"/>
    </source>
</evidence>
<dbReference type="OrthoDB" id="10258744at2759"/>
<dbReference type="PANTHER" id="PTHR20974">
    <property type="entry name" value="UPF0585 PROTEIN CG18661"/>
    <property type="match status" value="1"/>
</dbReference>
<dbReference type="InterPro" id="IPR029063">
    <property type="entry name" value="SAM-dependent_MTases_sf"/>
</dbReference>
<dbReference type="VEuPathDB" id="TriTrypDB:BSAL_73955"/>
<dbReference type="Pfam" id="PF06080">
    <property type="entry name" value="DUF938"/>
    <property type="match status" value="1"/>
</dbReference>
<organism evidence="2 3">
    <name type="scientific">Bodo saltans</name>
    <name type="common">Flagellated protozoan</name>
    <dbReference type="NCBI Taxonomy" id="75058"/>
    <lineage>
        <taxon>Eukaryota</taxon>
        <taxon>Discoba</taxon>
        <taxon>Euglenozoa</taxon>
        <taxon>Kinetoplastea</taxon>
        <taxon>Metakinetoplastina</taxon>
        <taxon>Eubodonida</taxon>
        <taxon>Bodonidae</taxon>
        <taxon>Bodo</taxon>
    </lineage>
</organism>
<dbReference type="PANTHER" id="PTHR20974:SF0">
    <property type="entry name" value="UPF0585 PROTEIN CG18661"/>
    <property type="match status" value="1"/>
</dbReference>
<keyword evidence="3" id="KW-1185">Reference proteome</keyword>
<dbReference type="SUPFAM" id="SSF53335">
    <property type="entry name" value="S-adenosyl-L-methionine-dependent methyltransferases"/>
    <property type="match status" value="1"/>
</dbReference>
<sequence length="223" mass="24795">MQRFGAHSGTNEISPLIDSWILTDTSAGLSSLSHSWKALPGHLTDKMKFPAPQALRFEDDLMLWKRVISQASHSRSITTVTNGTHTNNNNNCNETEVTDGADSVVDLIFTANTFHVAPWTSCVTMFPRAFQCLRDQGALIVYGPFNVTDQHRRKMTNLADEGNAKAMTFAQNQFAKRLRSRFGPDAALRDVEAVLEAASVGGFHRIEHQVILPEGNIVLSWRK</sequence>
<evidence type="ECO:0000313" key="3">
    <source>
        <dbReference type="Proteomes" id="UP000051952"/>
    </source>
</evidence>
<gene>
    <name evidence="2" type="ORF">BSAL_73955</name>
</gene>
<name>A0A0S4IXZ5_BODSA</name>
<comment type="similarity">
    <text evidence="1">Belongs to the UPF0585 family.</text>
</comment>
<accession>A0A0S4IXZ5</accession>